<dbReference type="EMBL" id="JBHSXL010000001">
    <property type="protein sequence ID" value="MFC6891212.1"/>
    <property type="molecule type" value="Genomic_DNA"/>
</dbReference>
<feature type="transmembrane region" description="Helical" evidence="1">
    <location>
        <begin position="73"/>
        <end position="95"/>
    </location>
</feature>
<dbReference type="InterPro" id="IPR055958">
    <property type="entry name" value="DUF7536"/>
</dbReference>
<protein>
    <submittedName>
        <fullName evidence="2">Uncharacterized protein</fullName>
    </submittedName>
</protein>
<proteinExistence type="predicted"/>
<evidence type="ECO:0000256" key="1">
    <source>
        <dbReference type="SAM" id="Phobius"/>
    </source>
</evidence>
<feature type="transmembrane region" description="Helical" evidence="1">
    <location>
        <begin position="33"/>
        <end position="53"/>
    </location>
</feature>
<keyword evidence="1" id="KW-0472">Membrane</keyword>
<accession>A0ABD5UP29</accession>
<dbReference type="AlphaFoldDB" id="A0ABD5UP29"/>
<keyword evidence="1" id="KW-0812">Transmembrane</keyword>
<name>A0ABD5UP29_9EURY</name>
<evidence type="ECO:0000313" key="2">
    <source>
        <dbReference type="EMBL" id="MFC6891212.1"/>
    </source>
</evidence>
<sequence length="109" mass="11970">MSRRIERPHVSEKRPDRPPLVSFLAALDVRRHAVVGGIAGACVALSAYLFRVLELWGPFQGTREYPVMGPEGWFLLLAFVLAVASGTLVAIALTVRSAVRRSREIAAEE</sequence>
<dbReference type="Proteomes" id="UP001596296">
    <property type="component" value="Unassembled WGS sequence"/>
</dbReference>
<evidence type="ECO:0000313" key="3">
    <source>
        <dbReference type="Proteomes" id="UP001596296"/>
    </source>
</evidence>
<dbReference type="Pfam" id="PF24380">
    <property type="entry name" value="DUF7536"/>
    <property type="match status" value="1"/>
</dbReference>
<comment type="caution">
    <text evidence="2">The sequence shown here is derived from an EMBL/GenBank/DDBJ whole genome shotgun (WGS) entry which is preliminary data.</text>
</comment>
<keyword evidence="1" id="KW-1133">Transmembrane helix</keyword>
<reference evidence="2 3" key="1">
    <citation type="journal article" date="2019" name="Int. J. Syst. Evol. Microbiol.">
        <title>The Global Catalogue of Microorganisms (GCM) 10K type strain sequencing project: providing services to taxonomists for standard genome sequencing and annotation.</title>
        <authorList>
            <consortium name="The Broad Institute Genomics Platform"/>
            <consortium name="The Broad Institute Genome Sequencing Center for Infectious Disease"/>
            <person name="Wu L."/>
            <person name="Ma J."/>
        </authorList>
    </citation>
    <scope>NUCLEOTIDE SEQUENCE [LARGE SCALE GENOMIC DNA]</scope>
    <source>
        <strain evidence="2 3">SKJ47</strain>
    </source>
</reference>
<organism evidence="2 3">
    <name type="scientific">Halopenitus salinus</name>
    <dbReference type="NCBI Taxonomy" id="1198295"/>
    <lineage>
        <taxon>Archaea</taxon>
        <taxon>Methanobacteriati</taxon>
        <taxon>Methanobacteriota</taxon>
        <taxon>Stenosarchaea group</taxon>
        <taxon>Halobacteria</taxon>
        <taxon>Halobacteriales</taxon>
        <taxon>Haloferacaceae</taxon>
        <taxon>Halopenitus</taxon>
    </lineage>
</organism>
<dbReference type="RefSeq" id="WP_379739126.1">
    <property type="nucleotide sequence ID" value="NZ_JBHSVN010000001.1"/>
</dbReference>
<gene>
    <name evidence="2" type="ORF">ACFQE9_00990</name>
</gene>
<keyword evidence="3" id="KW-1185">Reference proteome</keyword>